<evidence type="ECO:0000259" key="1">
    <source>
        <dbReference type="Pfam" id="PF13335"/>
    </source>
</evidence>
<accession>A1AK87</accession>
<dbReference type="KEGG" id="ppd:Ppro_0120"/>
<protein>
    <submittedName>
        <fullName evidence="2">ATPase with chaperone activity-like protein</fullName>
    </submittedName>
</protein>
<dbReference type="Gene3D" id="3.40.50.300">
    <property type="entry name" value="P-loop containing nucleotide triphosphate hydrolases"/>
    <property type="match status" value="1"/>
</dbReference>
<dbReference type="STRING" id="338966.Ppro_0120"/>
<name>A1AK87_PELPD</name>
<keyword evidence="3" id="KW-1185">Reference proteome</keyword>
<dbReference type="AlphaFoldDB" id="A1AK87"/>
<dbReference type="InterPro" id="IPR025158">
    <property type="entry name" value="Mg_chelat-rel_C"/>
</dbReference>
<evidence type="ECO:0000313" key="2">
    <source>
        <dbReference type="EMBL" id="ABK97757.1"/>
    </source>
</evidence>
<dbReference type="SUPFAM" id="SSF52540">
    <property type="entry name" value="P-loop containing nucleoside triphosphate hydrolases"/>
    <property type="match status" value="1"/>
</dbReference>
<reference evidence="2 3" key="1">
    <citation type="submission" date="2006-10" db="EMBL/GenBank/DDBJ databases">
        <title>Complete sequence of chromosome of Pelobacter propionicus DSM 2379.</title>
        <authorList>
            <consortium name="US DOE Joint Genome Institute"/>
            <person name="Copeland A."/>
            <person name="Lucas S."/>
            <person name="Lapidus A."/>
            <person name="Barry K."/>
            <person name="Detter J.C."/>
            <person name="Glavina del Rio T."/>
            <person name="Hammon N."/>
            <person name="Israni S."/>
            <person name="Dalin E."/>
            <person name="Tice H."/>
            <person name="Pitluck S."/>
            <person name="Saunders E."/>
            <person name="Brettin T."/>
            <person name="Bruce D."/>
            <person name="Han C."/>
            <person name="Tapia R."/>
            <person name="Schmutz J."/>
            <person name="Larimer F."/>
            <person name="Land M."/>
            <person name="Hauser L."/>
            <person name="Kyrpides N."/>
            <person name="Kim E."/>
            <person name="Lovley D."/>
            <person name="Richardson P."/>
        </authorList>
    </citation>
    <scope>NUCLEOTIDE SEQUENCE [LARGE SCALE GENOMIC DNA]</scope>
    <source>
        <strain evidence="3">DSM 2379 / NBRC 103807 / OttBd1</strain>
    </source>
</reference>
<dbReference type="EMBL" id="CP000482">
    <property type="protein sequence ID" value="ABK97757.1"/>
    <property type="molecule type" value="Genomic_DNA"/>
</dbReference>
<evidence type="ECO:0000313" key="3">
    <source>
        <dbReference type="Proteomes" id="UP000006732"/>
    </source>
</evidence>
<dbReference type="eggNOG" id="COG0606">
    <property type="taxonomic scope" value="Bacteria"/>
</dbReference>
<dbReference type="Pfam" id="PF13335">
    <property type="entry name" value="Mg_chelatase_C"/>
    <property type="match status" value="1"/>
</dbReference>
<gene>
    <name evidence="2" type="ordered locus">Ppro_0120</name>
</gene>
<organism evidence="2 3">
    <name type="scientific">Pelobacter propionicus (strain DSM 2379 / NBRC 103807 / OttBd1)</name>
    <dbReference type="NCBI Taxonomy" id="338966"/>
    <lineage>
        <taxon>Bacteria</taxon>
        <taxon>Pseudomonadati</taxon>
        <taxon>Thermodesulfobacteriota</taxon>
        <taxon>Desulfuromonadia</taxon>
        <taxon>Desulfuromonadales</taxon>
        <taxon>Desulfuromonadaceae</taxon>
        <taxon>Pelobacter</taxon>
    </lineage>
</organism>
<proteinExistence type="predicted"/>
<dbReference type="Proteomes" id="UP000006732">
    <property type="component" value="Chromosome"/>
</dbReference>
<feature type="domain" description="Mg chelatase-related protein C-terminal" evidence="1">
    <location>
        <begin position="38"/>
        <end position="83"/>
    </location>
</feature>
<dbReference type="InterPro" id="IPR027417">
    <property type="entry name" value="P-loop_NTPase"/>
</dbReference>
<dbReference type="HOGENOM" id="CLU_2438172_0_0_7"/>
<sequence length="90" mass="10367">MVRHPVPNSRPKLRNILRNIDGLLDFSLKETEIHPSFSDVVTDRLGFSARTYNRILKVARTIADLDASDHIRQEHIAEAIQYRSLDRKTG</sequence>